<reference evidence="2 3" key="1">
    <citation type="submission" date="2020-11" db="EMBL/GenBank/DDBJ databases">
        <authorList>
            <person name="Lassalle F."/>
        </authorList>
    </citation>
    <scope>NUCLEOTIDE SEQUENCE [LARGE SCALE GENOMIC DNA]</scope>
    <source>
        <strain evidence="2 3">JC140</strain>
    </source>
</reference>
<evidence type="ECO:0000259" key="1">
    <source>
        <dbReference type="Pfam" id="PF16473"/>
    </source>
</evidence>
<dbReference type="InterPro" id="IPR033390">
    <property type="entry name" value="Rv2179c-like"/>
</dbReference>
<dbReference type="Proteomes" id="UP000606921">
    <property type="component" value="Unassembled WGS sequence"/>
</dbReference>
<evidence type="ECO:0000313" key="2">
    <source>
        <dbReference type="EMBL" id="CAD7034407.1"/>
    </source>
</evidence>
<accession>A0ABN7JJJ0</accession>
<sequence>MNYISPDLGRLSASIGLLGLQDIEDQVDVYFSADVETDGPIPGPFSILSFAIVYAGHFDGKTFSRPDSYNQTFYREVKPISEEYQDEALAINGLDREDLKIRGKDPKEAMVAAYEWVQQITGKHKPVLVAYPLSFDWTWLYWYFTRFCPKGSPFGYSQCFDIKTAVAVKGSLPISQSSRSKLPPNLIPSRPHTHHALDDAIEQAEIFANVFEWER</sequence>
<feature type="domain" description="3'-5' exoribonuclease Rv2179c-like" evidence="1">
    <location>
        <begin position="65"/>
        <end position="210"/>
    </location>
</feature>
<proteinExistence type="predicted"/>
<keyword evidence="2" id="KW-0540">Nuclease</keyword>
<dbReference type="SUPFAM" id="SSF53098">
    <property type="entry name" value="Ribonuclease H-like"/>
    <property type="match status" value="1"/>
</dbReference>
<keyword evidence="2" id="KW-0269">Exonuclease</keyword>
<gene>
    <name evidence="2" type="ORF">REJC140_03313</name>
</gene>
<dbReference type="InterPro" id="IPR036397">
    <property type="entry name" value="RNaseH_sf"/>
</dbReference>
<dbReference type="Gene3D" id="3.30.420.10">
    <property type="entry name" value="Ribonuclease H-like superfamily/Ribonuclease H"/>
    <property type="match status" value="1"/>
</dbReference>
<dbReference type="EMBL" id="CABFWF030000010">
    <property type="protein sequence ID" value="CAD7034407.1"/>
    <property type="molecule type" value="Genomic_DNA"/>
</dbReference>
<name>A0ABN7JJJ0_9HYPH</name>
<keyword evidence="3" id="KW-1185">Reference proteome</keyword>
<dbReference type="InterPro" id="IPR012337">
    <property type="entry name" value="RNaseH-like_sf"/>
</dbReference>
<dbReference type="GO" id="GO:0004527">
    <property type="term" value="F:exonuclease activity"/>
    <property type="evidence" value="ECO:0007669"/>
    <property type="project" value="UniProtKB-KW"/>
</dbReference>
<keyword evidence="2" id="KW-0378">Hydrolase</keyword>
<dbReference type="Pfam" id="PF16473">
    <property type="entry name" value="Rv2179c-like"/>
    <property type="match status" value="1"/>
</dbReference>
<protein>
    <submittedName>
        <fullName evidence="2">Exonuclease</fullName>
    </submittedName>
</protein>
<dbReference type="RefSeq" id="WP_142592380.1">
    <property type="nucleotide sequence ID" value="NZ_CABFWF030000010.1"/>
</dbReference>
<comment type="caution">
    <text evidence="2">The sequence shown here is derived from an EMBL/GenBank/DDBJ whole genome shotgun (WGS) entry which is preliminary data.</text>
</comment>
<organism evidence="2 3">
    <name type="scientific">Pseudorhizobium endolithicum</name>
    <dbReference type="NCBI Taxonomy" id="1191678"/>
    <lineage>
        <taxon>Bacteria</taxon>
        <taxon>Pseudomonadati</taxon>
        <taxon>Pseudomonadota</taxon>
        <taxon>Alphaproteobacteria</taxon>
        <taxon>Hyphomicrobiales</taxon>
        <taxon>Rhizobiaceae</taxon>
        <taxon>Rhizobium/Agrobacterium group</taxon>
        <taxon>Pseudorhizobium</taxon>
    </lineage>
</organism>
<evidence type="ECO:0000313" key="3">
    <source>
        <dbReference type="Proteomes" id="UP000606921"/>
    </source>
</evidence>